<dbReference type="EC" id="3.2.1.52" evidence="6"/>
<dbReference type="PIRSF" id="PIRSF001093">
    <property type="entry name" value="B-hxosamndse_ab_euk"/>
    <property type="match status" value="1"/>
</dbReference>
<keyword evidence="11" id="KW-1185">Reference proteome</keyword>
<protein>
    <recommendedName>
        <fullName evidence="6">Beta-hexosaminidase</fullName>
        <ecNumber evidence="6">3.2.1.52</ecNumber>
    </recommendedName>
</protein>
<keyword evidence="3 6" id="KW-0378">Hydrolase</keyword>
<comment type="caution">
    <text evidence="10">The sequence shown here is derived from an EMBL/GenBank/DDBJ whole genome shotgun (WGS) entry which is preliminary data.</text>
</comment>
<dbReference type="InterPro" id="IPR029018">
    <property type="entry name" value="Hex-like_dom2"/>
</dbReference>
<evidence type="ECO:0000256" key="2">
    <source>
        <dbReference type="ARBA" id="ARBA00006285"/>
    </source>
</evidence>
<evidence type="ECO:0000256" key="5">
    <source>
        <dbReference type="ARBA" id="ARBA00023295"/>
    </source>
</evidence>
<comment type="catalytic activity">
    <reaction evidence="1 6">
        <text>Hydrolysis of terminal non-reducing N-acetyl-D-hexosamine residues in N-acetyl-beta-D-hexosaminides.</text>
        <dbReference type="EC" id="3.2.1.52"/>
    </reaction>
</comment>
<keyword evidence="5 6" id="KW-0326">Glycosidase</keyword>
<accession>A0ABQ7QAM3</accession>
<dbReference type="InterPro" id="IPR029019">
    <property type="entry name" value="HEX_eukaryotic_N"/>
</dbReference>
<evidence type="ECO:0000256" key="7">
    <source>
        <dbReference type="SAM" id="SignalP"/>
    </source>
</evidence>
<gene>
    <name evidence="10" type="ORF">JYU34_014846</name>
</gene>
<feature type="domain" description="Beta-hexosaminidase eukaryotic type N-terminal" evidence="9">
    <location>
        <begin position="33"/>
        <end position="163"/>
    </location>
</feature>
<dbReference type="InterPro" id="IPR017853">
    <property type="entry name" value="GH"/>
</dbReference>
<dbReference type="SUPFAM" id="SSF51445">
    <property type="entry name" value="(Trans)glycosidases"/>
    <property type="match status" value="1"/>
</dbReference>
<evidence type="ECO:0000259" key="9">
    <source>
        <dbReference type="Pfam" id="PF14845"/>
    </source>
</evidence>
<name>A0ABQ7QAM3_PLUXY</name>
<comment type="similarity">
    <text evidence="2 6">Belongs to the glycosyl hydrolase 20 family.</text>
</comment>
<dbReference type="SUPFAM" id="SSF55545">
    <property type="entry name" value="beta-N-acetylhexosaminidase-like domain"/>
    <property type="match status" value="1"/>
</dbReference>
<organism evidence="10 11">
    <name type="scientific">Plutella xylostella</name>
    <name type="common">Diamondback moth</name>
    <name type="synonym">Plutella maculipennis</name>
    <dbReference type="NCBI Taxonomy" id="51655"/>
    <lineage>
        <taxon>Eukaryota</taxon>
        <taxon>Metazoa</taxon>
        <taxon>Ecdysozoa</taxon>
        <taxon>Arthropoda</taxon>
        <taxon>Hexapoda</taxon>
        <taxon>Insecta</taxon>
        <taxon>Pterygota</taxon>
        <taxon>Neoptera</taxon>
        <taxon>Endopterygota</taxon>
        <taxon>Lepidoptera</taxon>
        <taxon>Glossata</taxon>
        <taxon>Ditrysia</taxon>
        <taxon>Yponomeutoidea</taxon>
        <taxon>Plutellidae</taxon>
        <taxon>Plutella</taxon>
    </lineage>
</organism>
<dbReference type="Gene3D" id="3.20.20.80">
    <property type="entry name" value="Glycosidases"/>
    <property type="match status" value="1"/>
</dbReference>
<evidence type="ECO:0000313" key="11">
    <source>
        <dbReference type="Proteomes" id="UP000823941"/>
    </source>
</evidence>
<dbReference type="Pfam" id="PF14845">
    <property type="entry name" value="Glycohydro_20b2"/>
    <property type="match status" value="1"/>
</dbReference>
<proteinExistence type="inferred from homology"/>
<feature type="domain" description="Glycoside hydrolase family 20 catalytic" evidence="8">
    <location>
        <begin position="186"/>
        <end position="511"/>
    </location>
</feature>
<dbReference type="PANTHER" id="PTHR22600">
    <property type="entry name" value="BETA-HEXOSAMINIDASE"/>
    <property type="match status" value="1"/>
</dbReference>
<dbReference type="InterPro" id="IPR015883">
    <property type="entry name" value="Glyco_hydro_20_cat"/>
</dbReference>
<dbReference type="PRINTS" id="PR00738">
    <property type="entry name" value="GLHYDRLASE20"/>
</dbReference>
<reference evidence="10 11" key="1">
    <citation type="submission" date="2021-06" db="EMBL/GenBank/DDBJ databases">
        <title>A haploid diamondback moth (Plutella xylostella L.) genome assembly resolves 31 chromosomes and identifies a diamide resistance mutation.</title>
        <authorList>
            <person name="Ward C.M."/>
            <person name="Perry K.D."/>
            <person name="Baker G."/>
            <person name="Powis K."/>
            <person name="Heckel D.G."/>
            <person name="Baxter S.W."/>
        </authorList>
    </citation>
    <scope>NUCLEOTIDE SEQUENCE [LARGE SCALE GENOMIC DNA]</scope>
    <source>
        <strain evidence="10 11">LV</strain>
        <tissue evidence="10">Single pupa</tissue>
    </source>
</reference>
<evidence type="ECO:0000256" key="1">
    <source>
        <dbReference type="ARBA" id="ARBA00001231"/>
    </source>
</evidence>
<feature type="chain" id="PRO_5045555456" description="Beta-hexosaminidase" evidence="7">
    <location>
        <begin position="21"/>
        <end position="553"/>
    </location>
</feature>
<dbReference type="Gene3D" id="3.30.379.10">
    <property type="entry name" value="Chitobiase/beta-hexosaminidase domain 2-like"/>
    <property type="match status" value="1"/>
</dbReference>
<dbReference type="Proteomes" id="UP000823941">
    <property type="component" value="Chromosome 19"/>
</dbReference>
<evidence type="ECO:0000259" key="8">
    <source>
        <dbReference type="Pfam" id="PF00728"/>
    </source>
</evidence>
<keyword evidence="4" id="KW-0325">Glycoprotein</keyword>
<dbReference type="PANTHER" id="PTHR22600:SF21">
    <property type="entry name" value="BETA-HEXOSAMINIDASE A"/>
    <property type="match status" value="1"/>
</dbReference>
<dbReference type="InterPro" id="IPR025705">
    <property type="entry name" value="Beta_hexosaminidase_sua/sub"/>
</dbReference>
<dbReference type="Pfam" id="PF00728">
    <property type="entry name" value="Glyco_hydro_20"/>
    <property type="match status" value="1"/>
</dbReference>
<evidence type="ECO:0000256" key="6">
    <source>
        <dbReference type="PIRNR" id="PIRNR001093"/>
    </source>
</evidence>
<evidence type="ECO:0000256" key="4">
    <source>
        <dbReference type="ARBA" id="ARBA00023180"/>
    </source>
</evidence>
<evidence type="ECO:0000256" key="3">
    <source>
        <dbReference type="ARBA" id="ARBA00022801"/>
    </source>
</evidence>
<keyword evidence="7" id="KW-0732">Signal</keyword>
<sequence>MWRPATALLALALAAPAAPAAPGPRVPPTRGEVWPRPLNHQKLSAFYTYDPNVFQIVTKGKSCNLLESAIERYLQVLRSQYSMMQRLRAKAGAGAGTREGEGARGADYQGNILALEVDLRQLCEEYPHADMDEAYGLKVSRRSTLVSDSVWGALRGLETFAQLFYITSDYQDYVVNGSTTSDYPRYSHRGLLVDTARHYLPVRDLELVVDALAIHKMNVLHWHLVDDQSFPYVSERFPELSARGSFAPWLVYSAADIRRVVEHARARGVRVIVELDVPGHTLSWGVSHPELLAHCGAAAAARRGPLHPLQPAVYSTLAALLQELQALFPDHAFHLGGDEVDLDCWEKNPELIEYMRVHGMRSARELHALFMTHALRLLAPRAAPVVWQEVFDEGVPLSNKTIVQVWKFTNDTVWGKEMLDIIRSGQRVLFSSAWYLDALRLSWQAMYSVDPRRLVAAAARARGAGARGAAALAERVLGGEAAMWGEMVDTTNIMTRIWPRASAVAEVLWSEPPPAIEGGAGGAAARLEEHACRLRRRGVPAEPPNGPGFCALD</sequence>
<evidence type="ECO:0000313" key="10">
    <source>
        <dbReference type="EMBL" id="KAG7301815.1"/>
    </source>
</evidence>
<feature type="signal peptide" evidence="7">
    <location>
        <begin position="1"/>
        <end position="20"/>
    </location>
</feature>
<dbReference type="EMBL" id="JAHIBW010000019">
    <property type="protein sequence ID" value="KAG7301815.1"/>
    <property type="molecule type" value="Genomic_DNA"/>
</dbReference>